<evidence type="ECO:0000256" key="4">
    <source>
        <dbReference type="SAM" id="Phobius"/>
    </source>
</evidence>
<keyword evidence="4" id="KW-0812">Transmembrane</keyword>
<accession>A0AAD9IS72</accession>
<dbReference type="Proteomes" id="UP001208570">
    <property type="component" value="Unassembled WGS sequence"/>
</dbReference>
<sequence length="344" mass="39290">MSNLRQRSNIERQPKLHKSKDKVVTSENSCRWNTFFKLFIFVLVILPSSCIMVFLMLTKAPVDPEIRKYRMSQPPPLEGPLSSNEYLITHGERLFQGRIKQPESITIRSGFLYTGTADGKVLRIDLKRKTLSTLAILGIPCGEPYDEEKCGRPLGMKFDEDGNLFVLDPYFGMYSINITSEHKTEVLAKNLYLPNGVCLSRDNNFVLLSETGTARILKYHITGAKQGHLETFAENLPGFPDDIRRSSGGGYWVAIGTCRDAGRFNAFDRLQQYPWIRKQLTKITWLYVMLFLPRCGLIIELDKRGKIIRSLHDRYGENLFYISTIEEDDGYLYTGSAVTSFIGK</sequence>
<dbReference type="Gene3D" id="2.120.10.30">
    <property type="entry name" value="TolB, C-terminal domain"/>
    <property type="match status" value="2"/>
</dbReference>
<evidence type="ECO:0000313" key="6">
    <source>
        <dbReference type="EMBL" id="KAK2139290.1"/>
    </source>
</evidence>
<evidence type="ECO:0000256" key="1">
    <source>
        <dbReference type="ARBA" id="ARBA00009191"/>
    </source>
</evidence>
<gene>
    <name evidence="6" type="ORF">LSH36_1884g00000</name>
</gene>
<dbReference type="Pfam" id="PF20067">
    <property type="entry name" value="SSL_N"/>
    <property type="match status" value="1"/>
</dbReference>
<proteinExistence type="inferred from homology"/>
<evidence type="ECO:0000259" key="5">
    <source>
        <dbReference type="Pfam" id="PF03088"/>
    </source>
</evidence>
<dbReference type="GO" id="GO:0016787">
    <property type="term" value="F:hydrolase activity"/>
    <property type="evidence" value="ECO:0007669"/>
    <property type="project" value="TreeGrafter"/>
</dbReference>
<organism evidence="6 7">
    <name type="scientific">Paralvinella palmiformis</name>
    <dbReference type="NCBI Taxonomy" id="53620"/>
    <lineage>
        <taxon>Eukaryota</taxon>
        <taxon>Metazoa</taxon>
        <taxon>Spiralia</taxon>
        <taxon>Lophotrochozoa</taxon>
        <taxon>Annelida</taxon>
        <taxon>Polychaeta</taxon>
        <taxon>Sedentaria</taxon>
        <taxon>Canalipalpata</taxon>
        <taxon>Terebellida</taxon>
        <taxon>Terebelliformia</taxon>
        <taxon>Alvinellidae</taxon>
        <taxon>Paralvinella</taxon>
    </lineage>
</organism>
<keyword evidence="3" id="KW-0325">Glycoprotein</keyword>
<evidence type="ECO:0000256" key="2">
    <source>
        <dbReference type="ARBA" id="ARBA00022553"/>
    </source>
</evidence>
<evidence type="ECO:0000313" key="7">
    <source>
        <dbReference type="Proteomes" id="UP001208570"/>
    </source>
</evidence>
<evidence type="ECO:0000256" key="3">
    <source>
        <dbReference type="ARBA" id="ARBA00023180"/>
    </source>
</evidence>
<dbReference type="EMBL" id="JAODUP010001878">
    <property type="protein sequence ID" value="KAK2139290.1"/>
    <property type="molecule type" value="Genomic_DNA"/>
</dbReference>
<comment type="caution">
    <text evidence="6">The sequence shown here is derived from an EMBL/GenBank/DDBJ whole genome shotgun (WGS) entry which is preliminary data.</text>
</comment>
<dbReference type="PANTHER" id="PTHR10426">
    <property type="entry name" value="STRICTOSIDINE SYNTHASE-RELATED"/>
    <property type="match status" value="1"/>
</dbReference>
<feature type="transmembrane region" description="Helical" evidence="4">
    <location>
        <begin position="38"/>
        <end position="57"/>
    </location>
</feature>
<keyword evidence="4" id="KW-0472">Membrane</keyword>
<feature type="domain" description="Strictosidine synthase conserved region" evidence="5">
    <location>
        <begin position="180"/>
        <end position="223"/>
    </location>
</feature>
<dbReference type="InterPro" id="IPR018119">
    <property type="entry name" value="Strictosidine_synth_cons-reg"/>
</dbReference>
<dbReference type="Pfam" id="PF03088">
    <property type="entry name" value="Str_synth"/>
    <property type="match status" value="1"/>
</dbReference>
<dbReference type="AlphaFoldDB" id="A0AAD9IS72"/>
<reference evidence="6" key="1">
    <citation type="journal article" date="2023" name="Mol. Biol. Evol.">
        <title>Third-Generation Sequencing Reveals the Adaptive Role of the Epigenome in Three Deep-Sea Polychaetes.</title>
        <authorList>
            <person name="Perez M."/>
            <person name="Aroh O."/>
            <person name="Sun Y."/>
            <person name="Lan Y."/>
            <person name="Juniper S.K."/>
            <person name="Young C.R."/>
            <person name="Angers B."/>
            <person name="Qian P.Y."/>
        </authorList>
    </citation>
    <scope>NUCLEOTIDE SEQUENCE</scope>
    <source>
        <strain evidence="6">P08H-3</strain>
    </source>
</reference>
<name>A0AAD9IS72_9ANNE</name>
<keyword evidence="7" id="KW-1185">Reference proteome</keyword>
<dbReference type="PANTHER" id="PTHR10426:SF88">
    <property type="entry name" value="ADIPOCYTE PLASMA MEMBRANE-ASSOCIATED PROTEIN HEMOMUCIN-RELATED"/>
    <property type="match status" value="1"/>
</dbReference>
<feature type="non-terminal residue" evidence="6">
    <location>
        <position position="1"/>
    </location>
</feature>
<dbReference type="InterPro" id="IPR011042">
    <property type="entry name" value="6-blade_b-propeller_TolB-like"/>
</dbReference>
<keyword evidence="4" id="KW-1133">Transmembrane helix</keyword>
<comment type="similarity">
    <text evidence="1">Belongs to the strictosidine synthase family.</text>
</comment>
<protein>
    <recommendedName>
        <fullName evidence="5">Strictosidine synthase conserved region domain-containing protein</fullName>
    </recommendedName>
</protein>
<dbReference type="SUPFAM" id="SSF63829">
    <property type="entry name" value="Calcium-dependent phosphotriesterase"/>
    <property type="match status" value="1"/>
</dbReference>
<keyword evidence="2" id="KW-0597">Phosphoprotein</keyword>
<dbReference type="GO" id="GO:0012505">
    <property type="term" value="C:endomembrane system"/>
    <property type="evidence" value="ECO:0007669"/>
    <property type="project" value="TreeGrafter"/>
</dbReference>